<dbReference type="EMBL" id="JACHJN010000015">
    <property type="protein sequence ID" value="MBB5960301.1"/>
    <property type="molecule type" value="Genomic_DNA"/>
</dbReference>
<dbReference type="PROSITE" id="PS51257">
    <property type="entry name" value="PROKAR_LIPOPROTEIN"/>
    <property type="match status" value="1"/>
</dbReference>
<dbReference type="RefSeq" id="WP_184698400.1">
    <property type="nucleotide sequence ID" value="NZ_JACHJN010000015.1"/>
</dbReference>
<keyword evidence="1" id="KW-0732">Signal</keyword>
<evidence type="ECO:0000256" key="1">
    <source>
        <dbReference type="SAM" id="SignalP"/>
    </source>
</evidence>
<evidence type="ECO:0000313" key="3">
    <source>
        <dbReference type="Proteomes" id="UP000547510"/>
    </source>
</evidence>
<accession>A0A841CRE6</accession>
<feature type="signal peptide" evidence="1">
    <location>
        <begin position="1"/>
        <end position="18"/>
    </location>
</feature>
<name>A0A841CRE6_9PSEU</name>
<protein>
    <submittedName>
        <fullName evidence="2">Uncharacterized protein</fullName>
    </submittedName>
</protein>
<proteinExistence type="predicted"/>
<keyword evidence="3" id="KW-1185">Reference proteome</keyword>
<gene>
    <name evidence="2" type="ORF">FHS29_006924</name>
</gene>
<evidence type="ECO:0000313" key="2">
    <source>
        <dbReference type="EMBL" id="MBB5960301.1"/>
    </source>
</evidence>
<organism evidence="2 3">
    <name type="scientific">Saccharothrix tamanrassetensis</name>
    <dbReference type="NCBI Taxonomy" id="1051531"/>
    <lineage>
        <taxon>Bacteria</taxon>
        <taxon>Bacillati</taxon>
        <taxon>Actinomycetota</taxon>
        <taxon>Actinomycetes</taxon>
        <taxon>Pseudonocardiales</taxon>
        <taxon>Pseudonocardiaceae</taxon>
        <taxon>Saccharothrix</taxon>
    </lineage>
</organism>
<dbReference type="Proteomes" id="UP000547510">
    <property type="component" value="Unassembled WGS sequence"/>
</dbReference>
<reference evidence="2 3" key="1">
    <citation type="submission" date="2020-08" db="EMBL/GenBank/DDBJ databases">
        <title>Genomic Encyclopedia of Type Strains, Phase III (KMG-III): the genomes of soil and plant-associated and newly described type strains.</title>
        <authorList>
            <person name="Whitman W."/>
        </authorList>
    </citation>
    <scope>NUCLEOTIDE SEQUENCE [LARGE SCALE GENOMIC DNA]</scope>
    <source>
        <strain evidence="2 3">CECT 8640</strain>
    </source>
</reference>
<comment type="caution">
    <text evidence="2">The sequence shown here is derived from an EMBL/GenBank/DDBJ whole genome shotgun (WGS) entry which is preliminary data.</text>
</comment>
<dbReference type="AlphaFoldDB" id="A0A841CRE6"/>
<sequence length="141" mass="14542">MKRFVVACLCVLATGCAARVDSSGAPGTPEPPVLSTTLSLPPTISEVPMPAKLSPHGKEVLSRARQNGATSVVLVLSTEAAATDRAASALRDLGATVEATDSSIGYIRASVPLDDVPRVAAVEGVRQVDVDEPIDRIEPTP</sequence>
<feature type="chain" id="PRO_5039284266" evidence="1">
    <location>
        <begin position="19"/>
        <end position="141"/>
    </location>
</feature>